<dbReference type="InterPro" id="IPR032466">
    <property type="entry name" value="Metal_Hydrolase"/>
</dbReference>
<dbReference type="PANTHER" id="PTHR43668:SF4">
    <property type="entry name" value="ALLANTOINASE"/>
    <property type="match status" value="1"/>
</dbReference>
<evidence type="ECO:0000256" key="3">
    <source>
        <dbReference type="ARBA" id="ARBA00022801"/>
    </source>
</evidence>
<dbReference type="GO" id="GO:0004038">
    <property type="term" value="F:allantoinase activity"/>
    <property type="evidence" value="ECO:0007669"/>
    <property type="project" value="TreeGrafter"/>
</dbReference>
<gene>
    <name evidence="5" type="ORF">ENS19_07420</name>
</gene>
<sequence length="434" mass="47202">MSLLIKNGTVVTEGLVQRANILVRGRRIAALTSSEPNSDRVIDAEGMLVIPGVVDPHVHFRQPGMEGEDWVTGSMSALAGGVTTVLDMPNTRPPATTKALLEEKQQLVELQTASSVLVNYGFHFGATNSNVGEICAVGLGSAEGEVSDRGRRIAASVKVFMGSSTGDLLVEDPLVLQRILSASRLTTVHAEDEAVIRERCDQPDHLSRRPKDAALSAIRKLLQCRGRGEVYVCHLTSAEEIQLAEPFYREATPHHLFLTDDLMKKIGNFAKVNPPLRSESDRRSLWESLLGGRIDCIGSDHAPHTRFSKEGASGAVPSGMPGVETSLPLLLDRSLRGEIALERVISMMCLNPASIFGLRGKGRIAPGCDADIVLIDPKEERTVRADRLHYKCGWTPYEGLRLRGWPKITILNGAEAYVDGAFTKARGGHVKYAF</sequence>
<feature type="domain" description="Amidohydrolase-related" evidence="4">
    <location>
        <begin position="48"/>
        <end position="108"/>
    </location>
</feature>
<organism evidence="5">
    <name type="scientific">Candidatus Methanomethylicus mesodigestus</name>
    <dbReference type="NCBI Taxonomy" id="1867258"/>
    <lineage>
        <taxon>Archaea</taxon>
        <taxon>Thermoproteota</taxon>
        <taxon>Methanosuratincolia</taxon>
        <taxon>Candidatus Methanomethylicales</taxon>
        <taxon>Candidatus Methanomethylicaceae</taxon>
        <taxon>Candidatus Methanomethylicus</taxon>
    </lineage>
</organism>
<comment type="caution">
    <text evidence="5">The sequence shown here is derived from an EMBL/GenBank/DDBJ whole genome shotgun (WGS) entry which is preliminary data.</text>
</comment>
<keyword evidence="2" id="KW-0479">Metal-binding</keyword>
<reference evidence="5" key="1">
    <citation type="journal article" date="2020" name="mSystems">
        <title>Genome- and Community-Level Interaction Insights into Carbon Utilization and Element Cycling Functions of Hydrothermarchaeota in Hydrothermal Sediment.</title>
        <authorList>
            <person name="Zhou Z."/>
            <person name="Liu Y."/>
            <person name="Xu W."/>
            <person name="Pan J."/>
            <person name="Luo Z.H."/>
            <person name="Li M."/>
        </authorList>
    </citation>
    <scope>NUCLEOTIDE SEQUENCE [LARGE SCALE GENOMIC DNA]</scope>
    <source>
        <strain evidence="5">SpSt-468</strain>
    </source>
</reference>
<dbReference type="EC" id="3.5.2.3" evidence="5"/>
<dbReference type="GO" id="GO:0046872">
    <property type="term" value="F:metal ion binding"/>
    <property type="evidence" value="ECO:0007669"/>
    <property type="project" value="UniProtKB-KW"/>
</dbReference>
<evidence type="ECO:0000256" key="1">
    <source>
        <dbReference type="ARBA" id="ARBA00001947"/>
    </source>
</evidence>
<dbReference type="PROSITE" id="PS00482">
    <property type="entry name" value="DIHYDROOROTASE_1"/>
    <property type="match status" value="1"/>
</dbReference>
<keyword evidence="3 5" id="KW-0378">Hydrolase</keyword>
<dbReference type="InterPro" id="IPR050138">
    <property type="entry name" value="DHOase/Allantoinase_Hydrolase"/>
</dbReference>
<dbReference type="InterPro" id="IPR006680">
    <property type="entry name" value="Amidohydro-rel"/>
</dbReference>
<dbReference type="CDD" id="cd01318">
    <property type="entry name" value="DHOase_IIb"/>
    <property type="match status" value="1"/>
</dbReference>
<proteinExistence type="predicted"/>
<dbReference type="GO" id="GO:0006145">
    <property type="term" value="P:purine nucleobase catabolic process"/>
    <property type="evidence" value="ECO:0007669"/>
    <property type="project" value="TreeGrafter"/>
</dbReference>
<dbReference type="Pfam" id="PF01979">
    <property type="entry name" value="Amidohydro_1"/>
    <property type="match status" value="2"/>
</dbReference>
<dbReference type="InterPro" id="IPR002195">
    <property type="entry name" value="Dihydroorotase_CS"/>
</dbReference>
<dbReference type="AlphaFoldDB" id="A0A7C3ET11"/>
<dbReference type="GO" id="GO:0004151">
    <property type="term" value="F:dihydroorotase activity"/>
    <property type="evidence" value="ECO:0007669"/>
    <property type="project" value="UniProtKB-EC"/>
</dbReference>
<dbReference type="EMBL" id="DSTX01000012">
    <property type="protein sequence ID" value="HFK21084.1"/>
    <property type="molecule type" value="Genomic_DNA"/>
</dbReference>
<dbReference type="Gene3D" id="3.20.20.140">
    <property type="entry name" value="Metal-dependent hydrolases"/>
    <property type="match status" value="1"/>
</dbReference>
<dbReference type="InterPro" id="IPR011059">
    <property type="entry name" value="Metal-dep_hydrolase_composite"/>
</dbReference>
<name>A0A7C3ET11_9CREN</name>
<feature type="domain" description="Amidohydrolase-related" evidence="4">
    <location>
        <begin position="233"/>
        <end position="413"/>
    </location>
</feature>
<dbReference type="SUPFAM" id="SSF51556">
    <property type="entry name" value="Metallo-dependent hydrolases"/>
    <property type="match status" value="1"/>
</dbReference>
<accession>A0A7C3ET11</accession>
<dbReference type="SUPFAM" id="SSF51338">
    <property type="entry name" value="Composite domain of metallo-dependent hydrolases"/>
    <property type="match status" value="1"/>
</dbReference>
<evidence type="ECO:0000313" key="5">
    <source>
        <dbReference type="EMBL" id="HFK21084.1"/>
    </source>
</evidence>
<protein>
    <submittedName>
        <fullName evidence="5">Dihydroorotase</fullName>
        <ecNumber evidence="5">3.5.2.3</ecNumber>
    </submittedName>
</protein>
<evidence type="ECO:0000256" key="2">
    <source>
        <dbReference type="ARBA" id="ARBA00022723"/>
    </source>
</evidence>
<dbReference type="PANTHER" id="PTHR43668">
    <property type="entry name" value="ALLANTOINASE"/>
    <property type="match status" value="1"/>
</dbReference>
<dbReference type="NCBIfam" id="TIGR00857">
    <property type="entry name" value="pyrC_multi"/>
    <property type="match status" value="1"/>
</dbReference>
<evidence type="ECO:0000259" key="4">
    <source>
        <dbReference type="Pfam" id="PF01979"/>
    </source>
</evidence>
<dbReference type="GO" id="GO:0005737">
    <property type="term" value="C:cytoplasm"/>
    <property type="evidence" value="ECO:0007669"/>
    <property type="project" value="TreeGrafter"/>
</dbReference>
<dbReference type="PROSITE" id="PS00483">
    <property type="entry name" value="DIHYDROOROTASE_2"/>
    <property type="match status" value="1"/>
</dbReference>
<comment type="cofactor">
    <cofactor evidence="1">
        <name>Zn(2+)</name>
        <dbReference type="ChEBI" id="CHEBI:29105"/>
    </cofactor>
</comment>